<dbReference type="Gene3D" id="1.25.40.20">
    <property type="entry name" value="Ankyrin repeat-containing domain"/>
    <property type="match status" value="1"/>
</dbReference>
<dbReference type="InParanoid" id="A2D8J7"/>
<dbReference type="Pfam" id="PF12796">
    <property type="entry name" value="Ank_2"/>
    <property type="match status" value="1"/>
</dbReference>
<dbReference type="PROSITE" id="PS50297">
    <property type="entry name" value="ANK_REP_REGION"/>
    <property type="match status" value="1"/>
</dbReference>
<dbReference type="STRING" id="5722.A2D8J7"/>
<dbReference type="SUPFAM" id="SSF48403">
    <property type="entry name" value="Ankyrin repeat"/>
    <property type="match status" value="1"/>
</dbReference>
<dbReference type="SMR" id="A2D8J7"/>
<keyword evidence="3" id="KW-1185">Reference proteome</keyword>
<name>A2D8J7_TRIV3</name>
<proteinExistence type="predicted"/>
<gene>
    <name evidence="2" type="ORF">TVAG_185530</name>
</gene>
<reference evidence="2" key="1">
    <citation type="submission" date="2006-10" db="EMBL/GenBank/DDBJ databases">
        <authorList>
            <person name="Amadeo P."/>
            <person name="Zhao Q."/>
            <person name="Wortman J."/>
            <person name="Fraser-Liggett C."/>
            <person name="Carlton J."/>
        </authorList>
    </citation>
    <scope>NUCLEOTIDE SEQUENCE</scope>
    <source>
        <strain evidence="2">G3</strain>
    </source>
</reference>
<dbReference type="OrthoDB" id="410307at2759"/>
<dbReference type="AlphaFoldDB" id="A2D8J7"/>
<dbReference type="SMART" id="SM00248">
    <property type="entry name" value="ANK"/>
    <property type="match status" value="2"/>
</dbReference>
<evidence type="ECO:0000313" key="3">
    <source>
        <dbReference type="Proteomes" id="UP000001542"/>
    </source>
</evidence>
<dbReference type="InterPro" id="IPR002110">
    <property type="entry name" value="Ankyrin_rpt"/>
</dbReference>
<dbReference type="Proteomes" id="UP000001542">
    <property type="component" value="Unassembled WGS sequence"/>
</dbReference>
<dbReference type="KEGG" id="tva:5468808"/>
<protein>
    <submittedName>
        <fullName evidence="2">Uncharacterized protein</fullName>
    </submittedName>
</protein>
<reference evidence="2" key="2">
    <citation type="journal article" date="2007" name="Science">
        <title>Draft genome sequence of the sexually transmitted pathogen Trichomonas vaginalis.</title>
        <authorList>
            <person name="Carlton J.M."/>
            <person name="Hirt R.P."/>
            <person name="Silva J.C."/>
            <person name="Delcher A.L."/>
            <person name="Schatz M."/>
            <person name="Zhao Q."/>
            <person name="Wortman J.R."/>
            <person name="Bidwell S.L."/>
            <person name="Alsmark U.C.M."/>
            <person name="Besteiro S."/>
            <person name="Sicheritz-Ponten T."/>
            <person name="Noel C.J."/>
            <person name="Dacks J.B."/>
            <person name="Foster P.G."/>
            <person name="Simillion C."/>
            <person name="Van de Peer Y."/>
            <person name="Miranda-Saavedra D."/>
            <person name="Barton G.J."/>
            <person name="Westrop G.D."/>
            <person name="Mueller S."/>
            <person name="Dessi D."/>
            <person name="Fiori P.L."/>
            <person name="Ren Q."/>
            <person name="Paulsen I."/>
            <person name="Zhang H."/>
            <person name="Bastida-Corcuera F.D."/>
            <person name="Simoes-Barbosa A."/>
            <person name="Brown M.T."/>
            <person name="Hayes R.D."/>
            <person name="Mukherjee M."/>
            <person name="Okumura C.Y."/>
            <person name="Schneider R."/>
            <person name="Smith A.J."/>
            <person name="Vanacova S."/>
            <person name="Villalvazo M."/>
            <person name="Haas B.J."/>
            <person name="Pertea M."/>
            <person name="Feldblyum T.V."/>
            <person name="Utterback T.R."/>
            <person name="Shu C.L."/>
            <person name="Osoegawa K."/>
            <person name="de Jong P.J."/>
            <person name="Hrdy I."/>
            <person name="Horvathova L."/>
            <person name="Zubacova Z."/>
            <person name="Dolezal P."/>
            <person name="Malik S.B."/>
            <person name="Logsdon J.M. Jr."/>
            <person name="Henze K."/>
            <person name="Gupta A."/>
            <person name="Wang C.C."/>
            <person name="Dunne R.L."/>
            <person name="Upcroft J.A."/>
            <person name="Upcroft P."/>
            <person name="White O."/>
            <person name="Salzberg S.L."/>
            <person name="Tang P."/>
            <person name="Chiu C.-H."/>
            <person name="Lee Y.-S."/>
            <person name="Embley T.M."/>
            <person name="Coombs G.H."/>
            <person name="Mottram J.C."/>
            <person name="Tachezy J."/>
            <person name="Fraser-Liggett C.M."/>
            <person name="Johnson P.J."/>
        </authorList>
    </citation>
    <scope>NUCLEOTIDE SEQUENCE [LARGE SCALE GENOMIC DNA]</scope>
    <source>
        <strain evidence="2">G3</strain>
    </source>
</reference>
<keyword evidence="1" id="KW-0040">ANK repeat</keyword>
<evidence type="ECO:0000313" key="2">
    <source>
        <dbReference type="EMBL" id="EAY23246.1"/>
    </source>
</evidence>
<organism evidence="2 3">
    <name type="scientific">Trichomonas vaginalis (strain ATCC PRA-98 / G3)</name>
    <dbReference type="NCBI Taxonomy" id="412133"/>
    <lineage>
        <taxon>Eukaryota</taxon>
        <taxon>Metamonada</taxon>
        <taxon>Parabasalia</taxon>
        <taxon>Trichomonadida</taxon>
        <taxon>Trichomonadidae</taxon>
        <taxon>Trichomonas</taxon>
    </lineage>
</organism>
<dbReference type="EMBL" id="DS113179">
    <property type="protein sequence ID" value="EAY23246.1"/>
    <property type="molecule type" value="Genomic_DNA"/>
</dbReference>
<evidence type="ECO:0000256" key="1">
    <source>
        <dbReference type="PROSITE-ProRule" id="PRU00023"/>
    </source>
</evidence>
<dbReference type="PANTHER" id="PTHR24159">
    <property type="match status" value="1"/>
</dbReference>
<dbReference type="VEuPathDB" id="TrichDB:TVAG_185530"/>
<dbReference type="PANTHER" id="PTHR24159:SF5">
    <property type="entry name" value="ANK_REP_REGION DOMAIN-CONTAINING PROTEIN"/>
    <property type="match status" value="1"/>
</dbReference>
<dbReference type="RefSeq" id="XP_001584232.1">
    <property type="nucleotide sequence ID" value="XM_001584182.1"/>
</dbReference>
<dbReference type="VEuPathDB" id="TrichDB:TVAGG3_0392800"/>
<dbReference type="PROSITE" id="PS50088">
    <property type="entry name" value="ANK_REPEAT"/>
    <property type="match status" value="1"/>
</dbReference>
<dbReference type="InterPro" id="IPR036770">
    <property type="entry name" value="Ankyrin_rpt-contain_sf"/>
</dbReference>
<accession>A2D8J7</accession>
<feature type="repeat" description="ANK" evidence="1">
    <location>
        <begin position="294"/>
        <end position="326"/>
    </location>
</feature>
<sequence length="344" mass="38832">MQYDATCVPEELKETVAIEDCIFGLTQEKLQDAIKYLSQKPEEDHEFIYNCINKAAETYSVSFKLYGDLWAGLGWKLAAYPNTRFSDYLHRRGLHDQTIFTWEATAKEYEELYPKDSPQAAVFNEDVDTLKKLSDKQGALDGTVDIGGVDYNLLDLAAYAAKPKTFYYLLCRPMEVTRNTVEAAIVGGNPEIIDWVRKKGLSFELAQEIAVENHRNEFLATLIKHYDLENVSSVKVALNAFNTQFFCFLLKNGFPLNKLDRFDTTPLMVAAANRHNHLVKYLLKHNDINAAKTTGETALMEAATAGCYEMVKYLLANGANKDMKDFEGETAADRAKIQAIKSLL</sequence>